<dbReference type="InParanoid" id="A0A067PMU2"/>
<feature type="transmembrane region" description="Helical" evidence="1">
    <location>
        <begin position="52"/>
        <end position="74"/>
    </location>
</feature>
<keyword evidence="1" id="KW-1133">Transmembrane helix</keyword>
<name>A0A067PMU2_9AGAM</name>
<sequence length="166" mass="18871">MQGLDPVGLVQNLRILRLVQISATVATIYDHSILFDQEVELIWKRPGIIAKIFFLLTRYCGDCLIVTITTLLFTKANTAIVSHSRLLILMWATTIPAWVVQVIMQFRVYAMYNRAKWVLAFTFTCFITQMAAASAFFVLDLVFPRPLPDGVTFAAGESSLEKERRH</sequence>
<feature type="domain" description="DUF6533" evidence="2">
    <location>
        <begin position="19"/>
        <end position="61"/>
    </location>
</feature>
<evidence type="ECO:0000256" key="1">
    <source>
        <dbReference type="SAM" id="Phobius"/>
    </source>
</evidence>
<accession>A0A067PMU2</accession>
<evidence type="ECO:0000259" key="2">
    <source>
        <dbReference type="Pfam" id="PF20151"/>
    </source>
</evidence>
<evidence type="ECO:0000313" key="4">
    <source>
        <dbReference type="Proteomes" id="UP000027265"/>
    </source>
</evidence>
<dbReference type="InterPro" id="IPR045340">
    <property type="entry name" value="DUF6533"/>
</dbReference>
<organism evidence="3 4">
    <name type="scientific">Jaapia argillacea MUCL 33604</name>
    <dbReference type="NCBI Taxonomy" id="933084"/>
    <lineage>
        <taxon>Eukaryota</taxon>
        <taxon>Fungi</taxon>
        <taxon>Dikarya</taxon>
        <taxon>Basidiomycota</taxon>
        <taxon>Agaricomycotina</taxon>
        <taxon>Agaricomycetes</taxon>
        <taxon>Agaricomycetidae</taxon>
        <taxon>Jaapiales</taxon>
        <taxon>Jaapiaceae</taxon>
        <taxon>Jaapia</taxon>
    </lineage>
</organism>
<keyword evidence="4" id="KW-1185">Reference proteome</keyword>
<gene>
    <name evidence="3" type="ORF">JAAARDRAFT_321237</name>
</gene>
<keyword evidence="1" id="KW-0472">Membrane</keyword>
<dbReference type="EMBL" id="KL197723">
    <property type="protein sequence ID" value="KDQ56118.1"/>
    <property type="molecule type" value="Genomic_DNA"/>
</dbReference>
<dbReference type="Pfam" id="PF20151">
    <property type="entry name" value="DUF6533"/>
    <property type="match status" value="1"/>
</dbReference>
<keyword evidence="1" id="KW-0812">Transmembrane</keyword>
<protein>
    <recommendedName>
        <fullName evidence="2">DUF6533 domain-containing protein</fullName>
    </recommendedName>
</protein>
<dbReference type="AlphaFoldDB" id="A0A067PMU2"/>
<evidence type="ECO:0000313" key="3">
    <source>
        <dbReference type="EMBL" id="KDQ56118.1"/>
    </source>
</evidence>
<dbReference type="OrthoDB" id="2892868at2759"/>
<dbReference type="HOGENOM" id="CLU_1704470_0_0_1"/>
<feature type="transmembrane region" description="Helical" evidence="1">
    <location>
        <begin position="86"/>
        <end position="106"/>
    </location>
</feature>
<reference evidence="4" key="1">
    <citation type="journal article" date="2014" name="Proc. Natl. Acad. Sci. U.S.A.">
        <title>Extensive sampling of basidiomycete genomes demonstrates inadequacy of the white-rot/brown-rot paradigm for wood decay fungi.</title>
        <authorList>
            <person name="Riley R."/>
            <person name="Salamov A.A."/>
            <person name="Brown D.W."/>
            <person name="Nagy L.G."/>
            <person name="Floudas D."/>
            <person name="Held B.W."/>
            <person name="Levasseur A."/>
            <person name="Lombard V."/>
            <person name="Morin E."/>
            <person name="Otillar R."/>
            <person name="Lindquist E.A."/>
            <person name="Sun H."/>
            <person name="LaButti K.M."/>
            <person name="Schmutz J."/>
            <person name="Jabbour D."/>
            <person name="Luo H."/>
            <person name="Baker S.E."/>
            <person name="Pisabarro A.G."/>
            <person name="Walton J.D."/>
            <person name="Blanchette R.A."/>
            <person name="Henrissat B."/>
            <person name="Martin F."/>
            <person name="Cullen D."/>
            <person name="Hibbett D.S."/>
            <person name="Grigoriev I.V."/>
        </authorList>
    </citation>
    <scope>NUCLEOTIDE SEQUENCE [LARGE SCALE GENOMIC DNA]</scope>
    <source>
        <strain evidence="4">MUCL 33604</strain>
    </source>
</reference>
<proteinExistence type="predicted"/>
<dbReference type="Proteomes" id="UP000027265">
    <property type="component" value="Unassembled WGS sequence"/>
</dbReference>
<feature type="transmembrane region" description="Helical" evidence="1">
    <location>
        <begin position="118"/>
        <end position="139"/>
    </location>
</feature>